<dbReference type="AlphaFoldDB" id="A0A1W1VDE0"/>
<proteinExistence type="predicted"/>
<sequence>MLTKRRLQFLNKIKSLYEESAAPVHYATVAEKLKVSKWTAYDLLRELEKDGFLRREYVVNTTEKLPGRSMIMFVPTSKAYQMEAVEGEGGNHLHWYQDWQEVKERLLKIFSGLSPQEAKGAVTQLLQEIKGKEHPLILATYTLTVLLLCLKTFGEKGLNLMRAALQRVTGPEMGLVLATGTGLGLAAHTSPHLPFVGQVTGLIHRFHEQLDKFTNREKKLLSDFLKEALERSLGVG</sequence>
<name>A0A1W1VDE0_9FIRM</name>
<dbReference type="EMBL" id="LT838272">
    <property type="protein sequence ID" value="SMB91457.1"/>
    <property type="molecule type" value="Genomic_DNA"/>
</dbReference>
<organism evidence="1 2">
    <name type="scientific">Thermanaeromonas toyohensis ToBE</name>
    <dbReference type="NCBI Taxonomy" id="698762"/>
    <lineage>
        <taxon>Bacteria</taxon>
        <taxon>Bacillati</taxon>
        <taxon>Bacillota</taxon>
        <taxon>Clostridia</taxon>
        <taxon>Neomoorellales</taxon>
        <taxon>Neomoorellaceae</taxon>
        <taxon>Thermanaeromonas</taxon>
    </lineage>
</organism>
<dbReference type="InterPro" id="IPR036388">
    <property type="entry name" value="WH-like_DNA-bd_sf"/>
</dbReference>
<dbReference type="OrthoDB" id="2381125at2"/>
<protein>
    <submittedName>
        <fullName evidence="1">Heat-inducible transcription repressor HrcA</fullName>
    </submittedName>
</protein>
<accession>A0A1W1VDE0</accession>
<dbReference type="Proteomes" id="UP000192569">
    <property type="component" value="Chromosome I"/>
</dbReference>
<dbReference type="RefSeq" id="WP_084663616.1">
    <property type="nucleotide sequence ID" value="NZ_LT838272.1"/>
</dbReference>
<reference evidence="1 2" key="1">
    <citation type="submission" date="2017-04" db="EMBL/GenBank/DDBJ databases">
        <authorList>
            <person name="Afonso C.L."/>
            <person name="Miller P.J."/>
            <person name="Scott M.A."/>
            <person name="Spackman E."/>
            <person name="Goraichik I."/>
            <person name="Dimitrov K.M."/>
            <person name="Suarez D.L."/>
            <person name="Swayne D.E."/>
        </authorList>
    </citation>
    <scope>NUCLEOTIDE SEQUENCE [LARGE SCALE GENOMIC DNA]</scope>
    <source>
        <strain evidence="1 2">ToBE</strain>
    </source>
</reference>
<dbReference type="SUPFAM" id="SSF46785">
    <property type="entry name" value="Winged helix' DNA-binding domain"/>
    <property type="match status" value="1"/>
</dbReference>
<gene>
    <name evidence="1" type="ORF">SAMN00808754_0450</name>
</gene>
<evidence type="ECO:0000313" key="2">
    <source>
        <dbReference type="Proteomes" id="UP000192569"/>
    </source>
</evidence>
<keyword evidence="2" id="KW-1185">Reference proteome</keyword>
<dbReference type="InterPro" id="IPR036390">
    <property type="entry name" value="WH_DNA-bd_sf"/>
</dbReference>
<dbReference type="Gene3D" id="1.10.10.10">
    <property type="entry name" value="Winged helix-like DNA-binding domain superfamily/Winged helix DNA-binding domain"/>
    <property type="match status" value="1"/>
</dbReference>
<evidence type="ECO:0000313" key="1">
    <source>
        <dbReference type="EMBL" id="SMB91457.1"/>
    </source>
</evidence>
<dbReference type="STRING" id="698762.SAMN00808754_0450"/>